<name>A0A8D8HAY4_CULPI</name>
<dbReference type="AlphaFoldDB" id="A0A8D8HAY4"/>
<protein>
    <submittedName>
        <fullName evidence="1">(northern house mosquito) hypothetical protein</fullName>
    </submittedName>
</protein>
<accession>A0A8D8HAY4</accession>
<proteinExistence type="predicted"/>
<dbReference type="EMBL" id="HBUE01311428">
    <property type="protein sequence ID" value="CAG6583464.1"/>
    <property type="molecule type" value="Transcribed_RNA"/>
</dbReference>
<sequence length="100" mass="11977">MEKKASLQDEHKIANRLTILFDVGLLLKIEFCLTRNEILIHLTDIYGDLKHRYETSKNHIYPYLNTGKKNFVNDILFVKRYIKILKIQKKTKTENKKKKE</sequence>
<evidence type="ECO:0000313" key="1">
    <source>
        <dbReference type="EMBL" id="CAG6531605.1"/>
    </source>
</evidence>
<reference evidence="1" key="1">
    <citation type="submission" date="2021-05" db="EMBL/GenBank/DDBJ databases">
        <authorList>
            <person name="Alioto T."/>
            <person name="Alioto T."/>
            <person name="Gomez Garrido J."/>
        </authorList>
    </citation>
    <scope>NUCLEOTIDE SEQUENCE</scope>
</reference>
<dbReference type="EMBL" id="HBUE01205162">
    <property type="protein sequence ID" value="CAG6531605.1"/>
    <property type="molecule type" value="Transcribed_RNA"/>
</dbReference>
<organism evidence="1">
    <name type="scientific">Culex pipiens</name>
    <name type="common">House mosquito</name>
    <dbReference type="NCBI Taxonomy" id="7175"/>
    <lineage>
        <taxon>Eukaryota</taxon>
        <taxon>Metazoa</taxon>
        <taxon>Ecdysozoa</taxon>
        <taxon>Arthropoda</taxon>
        <taxon>Hexapoda</taxon>
        <taxon>Insecta</taxon>
        <taxon>Pterygota</taxon>
        <taxon>Neoptera</taxon>
        <taxon>Endopterygota</taxon>
        <taxon>Diptera</taxon>
        <taxon>Nematocera</taxon>
        <taxon>Culicoidea</taxon>
        <taxon>Culicidae</taxon>
        <taxon>Culicinae</taxon>
        <taxon>Culicini</taxon>
        <taxon>Culex</taxon>
        <taxon>Culex</taxon>
    </lineage>
</organism>